<evidence type="ECO:0000256" key="4">
    <source>
        <dbReference type="ARBA" id="ARBA00022884"/>
    </source>
</evidence>
<sequence length="387" mass="41321">MTPGARIAAAIDILDAITAGAAAEQALTQWARRSRFAGAKDRAAVRDHVFDALRRWRSAGAAGGGQSGRAVMIGLLREDGTDPAQLFTGERHAPEPLSHDEAQVPEPTPARGVRWNLPDWLLPEFAESLGAHAEATAQALQSRAPVTLRVNLRKASRAEAQDALQAEGILCAPNPLCATALTVTEGARRVKQSAPFAQGWIELQDAASQAVVAALPSGARCLDYCAGGGGKALAMAADGRTTFAHDIDAGRMKDLPSRAQRAGAAIRLLDRAGLEQERPFDVVLCDAPCSGSGAWRRAPHGKWTLTPERLAELTAVQDSILDTAKDLVGAGGHLVYATCSVLRRENEDRIAAFLAGHNGWFCRLEQRFDIQQHGDGFFTAHLTRVKL</sequence>
<keyword evidence="2 5" id="KW-0808">Transferase</keyword>
<accession>A0ABT3BBE7</accession>
<feature type="active site" description="Nucleophile" evidence="5">
    <location>
        <position position="339"/>
    </location>
</feature>
<feature type="compositionally biased region" description="Basic and acidic residues" evidence="6">
    <location>
        <begin position="89"/>
        <end position="102"/>
    </location>
</feature>
<reference evidence="8 9" key="1">
    <citation type="submission" date="2022-04" db="EMBL/GenBank/DDBJ databases">
        <title>Roseobacter sp. WL0113 is a bacterium isolated from neritic sediment.</title>
        <authorList>
            <person name="Wang L."/>
            <person name="He W."/>
            <person name="Zhang D.-F."/>
        </authorList>
    </citation>
    <scope>NUCLEOTIDE SEQUENCE [LARGE SCALE GENOMIC DNA]</scope>
    <source>
        <strain evidence="8 9">WL0113</strain>
    </source>
</reference>
<dbReference type="Gene3D" id="3.30.70.1170">
    <property type="entry name" value="Sun protein, domain 3"/>
    <property type="match status" value="1"/>
</dbReference>
<dbReference type="Pfam" id="PF01189">
    <property type="entry name" value="Methyltr_RsmB-F"/>
    <property type="match status" value="1"/>
</dbReference>
<feature type="binding site" evidence="5">
    <location>
        <position position="270"/>
    </location>
    <ligand>
        <name>S-adenosyl-L-methionine</name>
        <dbReference type="ChEBI" id="CHEBI:59789"/>
    </ligand>
</feature>
<comment type="caution">
    <text evidence="8">The sequence shown here is derived from an EMBL/GenBank/DDBJ whole genome shotgun (WGS) entry which is preliminary data.</text>
</comment>
<dbReference type="Gene3D" id="3.40.50.150">
    <property type="entry name" value="Vaccinia Virus protein VP39"/>
    <property type="match status" value="1"/>
</dbReference>
<dbReference type="PROSITE" id="PS51686">
    <property type="entry name" value="SAM_MT_RSMB_NOP"/>
    <property type="match status" value="1"/>
</dbReference>
<keyword evidence="4 5" id="KW-0694">RNA-binding</keyword>
<comment type="caution">
    <text evidence="5">Lacks conserved residue(s) required for the propagation of feature annotation.</text>
</comment>
<evidence type="ECO:0000256" key="3">
    <source>
        <dbReference type="ARBA" id="ARBA00022691"/>
    </source>
</evidence>
<dbReference type="InterPro" id="IPR029063">
    <property type="entry name" value="SAM-dependent_MTases_sf"/>
</dbReference>
<evidence type="ECO:0000259" key="7">
    <source>
        <dbReference type="PROSITE" id="PS51686"/>
    </source>
</evidence>
<evidence type="ECO:0000256" key="2">
    <source>
        <dbReference type="ARBA" id="ARBA00022679"/>
    </source>
</evidence>
<feature type="region of interest" description="Disordered" evidence="6">
    <location>
        <begin position="84"/>
        <end position="109"/>
    </location>
</feature>
<dbReference type="InterPro" id="IPR049560">
    <property type="entry name" value="MeTrfase_RsmB-F_NOP2_cat"/>
</dbReference>
<dbReference type="GO" id="GO:0008168">
    <property type="term" value="F:methyltransferase activity"/>
    <property type="evidence" value="ECO:0007669"/>
    <property type="project" value="UniProtKB-KW"/>
</dbReference>
<comment type="similarity">
    <text evidence="5">Belongs to the class I-like SAM-binding methyltransferase superfamily. RsmB/NOP family.</text>
</comment>
<keyword evidence="9" id="KW-1185">Reference proteome</keyword>
<evidence type="ECO:0000313" key="9">
    <source>
        <dbReference type="Proteomes" id="UP001208690"/>
    </source>
</evidence>
<dbReference type="InterPro" id="IPR001678">
    <property type="entry name" value="MeTrfase_RsmB-F_NOP2_dom"/>
</dbReference>
<dbReference type="Proteomes" id="UP001208690">
    <property type="component" value="Unassembled WGS sequence"/>
</dbReference>
<organism evidence="8 9">
    <name type="scientific">Roseobacter sinensis</name>
    <dbReference type="NCBI Taxonomy" id="2931391"/>
    <lineage>
        <taxon>Bacteria</taxon>
        <taxon>Pseudomonadati</taxon>
        <taxon>Pseudomonadota</taxon>
        <taxon>Alphaproteobacteria</taxon>
        <taxon>Rhodobacterales</taxon>
        <taxon>Roseobacteraceae</taxon>
        <taxon>Roseobacter</taxon>
    </lineage>
</organism>
<dbReference type="RefSeq" id="WP_263843210.1">
    <property type="nucleotide sequence ID" value="NZ_JALIEB010000003.1"/>
</dbReference>
<dbReference type="InterPro" id="IPR054728">
    <property type="entry name" value="RsmB-like_ferredoxin"/>
</dbReference>
<gene>
    <name evidence="8" type="ORF">MUB52_05515</name>
</gene>
<protein>
    <submittedName>
        <fullName evidence="8">RsmB/NOP family class I SAM-dependent RNA methyltransferase</fullName>
    </submittedName>
</protein>
<feature type="binding site" evidence="5">
    <location>
        <position position="286"/>
    </location>
    <ligand>
        <name>S-adenosyl-L-methionine</name>
        <dbReference type="ChEBI" id="CHEBI:59789"/>
    </ligand>
</feature>
<feature type="domain" description="SAM-dependent MTase RsmB/NOP-type" evidence="7">
    <location>
        <begin position="136"/>
        <end position="387"/>
    </location>
</feature>
<dbReference type="Pfam" id="PF22458">
    <property type="entry name" value="RsmF-B_ferredox"/>
    <property type="match status" value="1"/>
</dbReference>
<name>A0ABT3BBE7_9RHOB</name>
<keyword evidence="3 5" id="KW-0949">S-adenosyl-L-methionine</keyword>
<dbReference type="PANTHER" id="PTHR22807">
    <property type="entry name" value="NOP2 YEAST -RELATED NOL1/NOP2/FMU SUN DOMAIN-CONTAINING"/>
    <property type="match status" value="1"/>
</dbReference>
<dbReference type="GO" id="GO:0032259">
    <property type="term" value="P:methylation"/>
    <property type="evidence" value="ECO:0007669"/>
    <property type="project" value="UniProtKB-KW"/>
</dbReference>
<keyword evidence="1 5" id="KW-0489">Methyltransferase</keyword>
<evidence type="ECO:0000256" key="1">
    <source>
        <dbReference type="ARBA" id="ARBA00022603"/>
    </source>
</evidence>
<evidence type="ECO:0000256" key="5">
    <source>
        <dbReference type="PROSITE-ProRule" id="PRU01023"/>
    </source>
</evidence>
<proteinExistence type="inferred from homology"/>
<dbReference type="PRINTS" id="PR02008">
    <property type="entry name" value="RCMTFAMILY"/>
</dbReference>
<dbReference type="EMBL" id="JALIEB010000003">
    <property type="protein sequence ID" value="MCV3270880.1"/>
    <property type="molecule type" value="Genomic_DNA"/>
</dbReference>
<dbReference type="InterPro" id="IPR023267">
    <property type="entry name" value="RCMT"/>
</dbReference>
<feature type="binding site" evidence="5">
    <location>
        <position position="246"/>
    </location>
    <ligand>
        <name>S-adenosyl-L-methionine</name>
        <dbReference type="ChEBI" id="CHEBI:59789"/>
    </ligand>
</feature>
<evidence type="ECO:0000313" key="8">
    <source>
        <dbReference type="EMBL" id="MCV3270880.1"/>
    </source>
</evidence>
<dbReference type="PANTHER" id="PTHR22807:SF53">
    <property type="entry name" value="RIBOSOMAL RNA SMALL SUBUNIT METHYLTRANSFERASE B-RELATED"/>
    <property type="match status" value="1"/>
</dbReference>
<evidence type="ECO:0000256" key="6">
    <source>
        <dbReference type="SAM" id="MobiDB-lite"/>
    </source>
</evidence>
<dbReference type="SUPFAM" id="SSF53335">
    <property type="entry name" value="S-adenosyl-L-methionine-dependent methyltransferases"/>
    <property type="match status" value="1"/>
</dbReference>